<dbReference type="STRING" id="91626.A0A0C9LWW9"/>
<keyword evidence="4" id="KW-0804">Transcription</keyword>
<sequence length="588" mass="67837">MNHELTRRYPQPVPVSAATALHYRQYKNNTSVNSSLGSIPDHIELLNIKADLEALLPLSERRIRNLTRDLSYIKKNVRVRELTQEEQKQLDQQQVQLQKKQQQAQQQQQHQLQSQQQTQQHQDLSKKSGKSASPAMMEKLQIKQENTGDESSDMLHSNTHNKNQLERQLALEALRRKRRRDDDISLPKSTTSRSESPMNVVKLKRMDDAASNTVTRSLSPPSTASTPTAKSHSKAGQHTKKKKSTDTNRNQSSKQQSHAKAHNRSNTPDTDFVRVKAKDQVPILTFWTAIDPHFRPLAEEDRSFLLPKEDDDKFYAIPPLGRYYADVWSEDEVPAMSRSHSPMSSSSRQGSHDHVKYLTHPLTDDHLFKGDISCGRLTERLLSSLVADEGIMIHDDEDDQDDAISNELLNTTKDYHYNRSIEEMSSIPPEDIALFEERLKTELRYAGLFGEDDVDWSAREDDEICAELRSAARELKEQYTTNEYRKKRLLNVVDNQLQYEQYRHVLDNLDIQVEQCYLKRFRTQKSKKRKTPASSKSALSEHAVHAMTKRRAWVNALEGIFKDKNLVMPTESIFEDDGHVKSENRVYQ</sequence>
<evidence type="ECO:0000256" key="2">
    <source>
        <dbReference type="ARBA" id="ARBA00005330"/>
    </source>
</evidence>
<dbReference type="Pfam" id="PF10198">
    <property type="entry name" value="Ada3"/>
    <property type="match status" value="1"/>
</dbReference>
<protein>
    <submittedName>
        <fullName evidence="7">Uncharacterized protein</fullName>
    </submittedName>
</protein>
<dbReference type="GO" id="GO:0003713">
    <property type="term" value="F:transcription coactivator activity"/>
    <property type="evidence" value="ECO:0007669"/>
    <property type="project" value="TreeGrafter"/>
</dbReference>
<dbReference type="GO" id="GO:0005634">
    <property type="term" value="C:nucleus"/>
    <property type="evidence" value="ECO:0007669"/>
    <property type="project" value="UniProtKB-SubCell"/>
</dbReference>
<keyword evidence="5" id="KW-0539">Nucleus</keyword>
<dbReference type="OrthoDB" id="1232at2759"/>
<evidence type="ECO:0000256" key="4">
    <source>
        <dbReference type="ARBA" id="ARBA00023163"/>
    </source>
</evidence>
<organism evidence="7">
    <name type="scientific">Mucor ambiguus</name>
    <dbReference type="NCBI Taxonomy" id="91626"/>
    <lineage>
        <taxon>Eukaryota</taxon>
        <taxon>Fungi</taxon>
        <taxon>Fungi incertae sedis</taxon>
        <taxon>Mucoromycota</taxon>
        <taxon>Mucoromycotina</taxon>
        <taxon>Mucoromycetes</taxon>
        <taxon>Mucorales</taxon>
        <taxon>Mucorineae</taxon>
        <taxon>Mucoraceae</taxon>
        <taxon>Mucor</taxon>
    </lineage>
</organism>
<dbReference type="PANTHER" id="PTHR13556">
    <property type="entry name" value="TRANSCRIPTIONAL ADAPTER 3-RELATED"/>
    <property type="match status" value="1"/>
</dbReference>
<evidence type="ECO:0000313" key="7">
    <source>
        <dbReference type="EMBL" id="GAN09255.1"/>
    </source>
</evidence>
<comment type="similarity">
    <text evidence="2">Belongs to the NGG1 family.</text>
</comment>
<feature type="compositionally biased region" description="Polar residues" evidence="6">
    <location>
        <begin position="247"/>
        <end position="256"/>
    </location>
</feature>
<feature type="compositionally biased region" description="Low complexity" evidence="6">
    <location>
        <begin position="217"/>
        <end position="230"/>
    </location>
</feature>
<feature type="compositionally biased region" description="Low complexity" evidence="6">
    <location>
        <begin position="107"/>
        <end position="122"/>
    </location>
</feature>
<evidence type="ECO:0000313" key="8">
    <source>
        <dbReference type="Proteomes" id="UP000053815"/>
    </source>
</evidence>
<evidence type="ECO:0000256" key="3">
    <source>
        <dbReference type="ARBA" id="ARBA00023015"/>
    </source>
</evidence>
<dbReference type="AlphaFoldDB" id="A0A0C9LWW9"/>
<feature type="compositionally biased region" description="Polar residues" evidence="6">
    <location>
        <begin position="187"/>
        <end position="197"/>
    </location>
</feature>
<dbReference type="PANTHER" id="PTHR13556:SF2">
    <property type="entry name" value="TRANSCRIPTIONAL ADAPTER 3"/>
    <property type="match status" value="1"/>
</dbReference>
<comment type="subcellular location">
    <subcellularLocation>
        <location evidence="1">Nucleus</location>
    </subcellularLocation>
</comment>
<proteinExistence type="inferred from homology"/>
<evidence type="ECO:0000256" key="1">
    <source>
        <dbReference type="ARBA" id="ARBA00004123"/>
    </source>
</evidence>
<evidence type="ECO:0000256" key="5">
    <source>
        <dbReference type="ARBA" id="ARBA00023242"/>
    </source>
</evidence>
<gene>
    <name evidence="7" type="ORF">MAM1_0254d08780</name>
</gene>
<dbReference type="GO" id="GO:0006357">
    <property type="term" value="P:regulation of transcription by RNA polymerase II"/>
    <property type="evidence" value="ECO:0007669"/>
    <property type="project" value="TreeGrafter"/>
</dbReference>
<reference evidence="7" key="1">
    <citation type="submission" date="2014-09" db="EMBL/GenBank/DDBJ databases">
        <title>Draft genome sequence of an oleaginous Mucoromycotina fungus Mucor ambiguus NBRC6742.</title>
        <authorList>
            <person name="Takeda I."/>
            <person name="Yamane N."/>
            <person name="Morita T."/>
            <person name="Tamano K."/>
            <person name="Machida M."/>
            <person name="Baker S."/>
            <person name="Koike H."/>
        </authorList>
    </citation>
    <scope>NUCLEOTIDE SEQUENCE</scope>
    <source>
        <strain evidence="7">NBRC 6742</strain>
    </source>
</reference>
<keyword evidence="3" id="KW-0805">Transcription regulation</keyword>
<dbReference type="InterPro" id="IPR019340">
    <property type="entry name" value="Histone_AcTrfase_su3"/>
</dbReference>
<dbReference type="GO" id="GO:0000124">
    <property type="term" value="C:SAGA complex"/>
    <property type="evidence" value="ECO:0007669"/>
    <property type="project" value="TreeGrafter"/>
</dbReference>
<keyword evidence="8" id="KW-1185">Reference proteome</keyword>
<evidence type="ECO:0000256" key="6">
    <source>
        <dbReference type="SAM" id="MobiDB-lite"/>
    </source>
</evidence>
<feature type="compositionally biased region" description="Basic residues" evidence="6">
    <location>
        <begin position="231"/>
        <end position="243"/>
    </location>
</feature>
<accession>A0A0C9LWW9</accession>
<dbReference type="Proteomes" id="UP000053815">
    <property type="component" value="Unassembled WGS sequence"/>
</dbReference>
<name>A0A0C9LWW9_9FUNG</name>
<feature type="region of interest" description="Disordered" evidence="6">
    <location>
        <begin position="107"/>
        <end position="273"/>
    </location>
</feature>
<dbReference type="EMBL" id="DF836543">
    <property type="protein sequence ID" value="GAN09255.1"/>
    <property type="molecule type" value="Genomic_DNA"/>
</dbReference>